<evidence type="ECO:0000313" key="18">
    <source>
        <dbReference type="EMBL" id="PPQ66628.1"/>
    </source>
</evidence>
<feature type="compositionally biased region" description="Polar residues" evidence="14">
    <location>
        <begin position="595"/>
        <end position="607"/>
    </location>
</feature>
<dbReference type="PROSITE" id="PS50046">
    <property type="entry name" value="PHYTOCHROME_2"/>
    <property type="match status" value="1"/>
</dbReference>
<accession>A0A409VK56</accession>
<dbReference type="PANTHER" id="PTHR43065">
    <property type="entry name" value="SENSOR HISTIDINE KINASE"/>
    <property type="match status" value="1"/>
</dbReference>
<feature type="region of interest" description="Disordered" evidence="14">
    <location>
        <begin position="594"/>
        <end position="673"/>
    </location>
</feature>
<dbReference type="InterPro" id="IPR013654">
    <property type="entry name" value="PAS_2"/>
</dbReference>
<dbReference type="InterPro" id="IPR005467">
    <property type="entry name" value="His_kinase_dom"/>
</dbReference>
<evidence type="ECO:0000259" key="17">
    <source>
        <dbReference type="PROSITE" id="PS50110"/>
    </source>
</evidence>
<feature type="compositionally biased region" description="Low complexity" evidence="14">
    <location>
        <begin position="384"/>
        <end position="405"/>
    </location>
</feature>
<feature type="compositionally biased region" description="Low complexity" evidence="14">
    <location>
        <begin position="1379"/>
        <end position="1399"/>
    </location>
</feature>
<dbReference type="InterPro" id="IPR043150">
    <property type="entry name" value="Phytochrome_PHY_sf"/>
</dbReference>
<dbReference type="GO" id="GO:0000155">
    <property type="term" value="F:phosphorelay sensor kinase activity"/>
    <property type="evidence" value="ECO:0007669"/>
    <property type="project" value="InterPro"/>
</dbReference>
<feature type="compositionally biased region" description="Basic and acidic residues" evidence="14">
    <location>
        <begin position="1"/>
        <end position="13"/>
    </location>
</feature>
<feature type="domain" description="Histidine kinase" evidence="16">
    <location>
        <begin position="1158"/>
        <end position="1375"/>
    </location>
</feature>
<dbReference type="Gene3D" id="3.30.565.10">
    <property type="entry name" value="Histidine kinase-like ATPase, C-terminal domain"/>
    <property type="match status" value="1"/>
</dbReference>
<dbReference type="Pfam" id="PF00072">
    <property type="entry name" value="Response_reg"/>
    <property type="match status" value="1"/>
</dbReference>
<dbReference type="Gene3D" id="3.30.450.20">
    <property type="entry name" value="PAS domain"/>
    <property type="match status" value="1"/>
</dbReference>
<evidence type="ECO:0000256" key="5">
    <source>
        <dbReference type="ARBA" id="ARBA00022606"/>
    </source>
</evidence>
<dbReference type="InterPro" id="IPR003018">
    <property type="entry name" value="GAF"/>
</dbReference>
<dbReference type="Gene3D" id="1.10.287.130">
    <property type="match status" value="1"/>
</dbReference>
<dbReference type="Pfam" id="PF01590">
    <property type="entry name" value="GAF"/>
    <property type="match status" value="1"/>
</dbReference>
<dbReference type="GO" id="GO:0009584">
    <property type="term" value="P:detection of visible light"/>
    <property type="evidence" value="ECO:0007669"/>
    <property type="project" value="InterPro"/>
</dbReference>
<dbReference type="GO" id="GO:0009881">
    <property type="term" value="F:photoreceptor activity"/>
    <property type="evidence" value="ECO:0007669"/>
    <property type="project" value="UniProtKB-KW"/>
</dbReference>
<dbReference type="Gene3D" id="3.30.450.40">
    <property type="match status" value="1"/>
</dbReference>
<proteinExistence type="predicted"/>
<keyword evidence="12" id="KW-0675">Receptor</keyword>
<dbReference type="SMART" id="SM00387">
    <property type="entry name" value="HATPase_c"/>
    <property type="match status" value="1"/>
</dbReference>
<evidence type="ECO:0000256" key="10">
    <source>
        <dbReference type="ARBA" id="ARBA00022991"/>
    </source>
</evidence>
<comment type="caution">
    <text evidence="18">The sequence shown here is derived from an EMBL/GenBank/DDBJ whole genome shotgun (WGS) entry which is preliminary data.</text>
</comment>
<feature type="compositionally biased region" description="Polar residues" evidence="14">
    <location>
        <begin position="78"/>
        <end position="93"/>
    </location>
</feature>
<feature type="region of interest" description="Disordered" evidence="14">
    <location>
        <begin position="384"/>
        <end position="409"/>
    </location>
</feature>
<dbReference type="InterPro" id="IPR035965">
    <property type="entry name" value="PAS-like_dom_sf"/>
</dbReference>
<evidence type="ECO:0000256" key="14">
    <source>
        <dbReference type="SAM" id="MobiDB-lite"/>
    </source>
</evidence>
<dbReference type="InterPro" id="IPR016132">
    <property type="entry name" value="Phyto_chromo_attachment"/>
</dbReference>
<dbReference type="Gene3D" id="3.30.450.270">
    <property type="match status" value="1"/>
</dbReference>
<dbReference type="PRINTS" id="PR00344">
    <property type="entry name" value="BCTRLSENSOR"/>
</dbReference>
<dbReference type="GO" id="GO:0005524">
    <property type="term" value="F:ATP binding"/>
    <property type="evidence" value="ECO:0007669"/>
    <property type="project" value="UniProtKB-KW"/>
</dbReference>
<evidence type="ECO:0000256" key="1">
    <source>
        <dbReference type="ARBA" id="ARBA00000085"/>
    </source>
</evidence>
<evidence type="ECO:0000256" key="12">
    <source>
        <dbReference type="ARBA" id="ARBA00023170"/>
    </source>
</evidence>
<keyword evidence="4 13" id="KW-0597">Phosphoprotein</keyword>
<dbReference type="GO" id="GO:0006355">
    <property type="term" value="P:regulation of DNA-templated transcription"/>
    <property type="evidence" value="ECO:0007669"/>
    <property type="project" value="InterPro"/>
</dbReference>
<dbReference type="InterPro" id="IPR036890">
    <property type="entry name" value="HATPase_C_sf"/>
</dbReference>
<evidence type="ECO:0000259" key="15">
    <source>
        <dbReference type="PROSITE" id="PS50046"/>
    </source>
</evidence>
<feature type="region of interest" description="Disordered" evidence="14">
    <location>
        <begin position="323"/>
        <end position="372"/>
    </location>
</feature>
<dbReference type="SMART" id="SM00448">
    <property type="entry name" value="REC"/>
    <property type="match status" value="1"/>
</dbReference>
<feature type="compositionally biased region" description="Basic residues" evidence="14">
    <location>
        <begin position="132"/>
        <end position="141"/>
    </location>
</feature>
<dbReference type="SUPFAM" id="SSF55874">
    <property type="entry name" value="ATPase domain of HSP90 chaperone/DNA topoisomerase II/histidine kinase"/>
    <property type="match status" value="1"/>
</dbReference>
<keyword evidence="10" id="KW-0157">Chromophore</keyword>
<feature type="region of interest" description="Disordered" evidence="14">
    <location>
        <begin position="39"/>
        <end position="190"/>
    </location>
</feature>
<keyword evidence="7" id="KW-0547">Nucleotide-binding</keyword>
<evidence type="ECO:0000313" key="19">
    <source>
        <dbReference type="Proteomes" id="UP000284706"/>
    </source>
</evidence>
<reference evidence="18 19" key="1">
    <citation type="journal article" date="2018" name="Evol. Lett.">
        <title>Horizontal gene cluster transfer increased hallucinogenic mushroom diversity.</title>
        <authorList>
            <person name="Reynolds H.T."/>
            <person name="Vijayakumar V."/>
            <person name="Gluck-Thaler E."/>
            <person name="Korotkin H.B."/>
            <person name="Matheny P.B."/>
            <person name="Slot J.C."/>
        </authorList>
    </citation>
    <scope>NUCLEOTIDE SEQUENCE [LARGE SCALE GENOMIC DNA]</scope>
    <source>
        <strain evidence="18 19">SRW20</strain>
    </source>
</reference>
<dbReference type="PROSITE" id="PS50109">
    <property type="entry name" value="HIS_KIN"/>
    <property type="match status" value="1"/>
</dbReference>
<name>A0A409VK56_9AGAR</name>
<dbReference type="Pfam" id="PF08446">
    <property type="entry name" value="PAS_2"/>
    <property type="match status" value="1"/>
</dbReference>
<evidence type="ECO:0000256" key="4">
    <source>
        <dbReference type="ARBA" id="ARBA00022553"/>
    </source>
</evidence>
<evidence type="ECO:0000256" key="6">
    <source>
        <dbReference type="ARBA" id="ARBA00022679"/>
    </source>
</evidence>
<evidence type="ECO:0000256" key="9">
    <source>
        <dbReference type="ARBA" id="ARBA00022840"/>
    </source>
</evidence>
<dbReference type="InterPro" id="IPR001789">
    <property type="entry name" value="Sig_transdc_resp-reg_receiver"/>
</dbReference>
<evidence type="ECO:0000256" key="7">
    <source>
        <dbReference type="ARBA" id="ARBA00022741"/>
    </source>
</evidence>
<dbReference type="SMART" id="SM00388">
    <property type="entry name" value="HisKA"/>
    <property type="match status" value="1"/>
</dbReference>
<dbReference type="InterPro" id="IPR013515">
    <property type="entry name" value="Phytochrome_cen-reg"/>
</dbReference>
<dbReference type="STRING" id="231916.A0A409VK56"/>
<keyword evidence="8" id="KW-0418">Kinase</keyword>
<dbReference type="InterPro" id="IPR003594">
    <property type="entry name" value="HATPase_dom"/>
</dbReference>
<dbReference type="SUPFAM" id="SSF55781">
    <property type="entry name" value="GAF domain-like"/>
    <property type="match status" value="2"/>
</dbReference>
<dbReference type="Gene3D" id="3.40.50.2300">
    <property type="match status" value="1"/>
</dbReference>
<dbReference type="Pfam" id="PF00512">
    <property type="entry name" value="HisKA"/>
    <property type="match status" value="1"/>
</dbReference>
<dbReference type="OrthoDB" id="2015534at2759"/>
<feature type="region of interest" description="Disordered" evidence="14">
    <location>
        <begin position="1424"/>
        <end position="1478"/>
    </location>
</feature>
<dbReference type="InterPro" id="IPR004358">
    <property type="entry name" value="Sig_transdc_His_kin-like_C"/>
</dbReference>
<feature type="compositionally biased region" description="Polar residues" evidence="14">
    <location>
        <begin position="629"/>
        <end position="667"/>
    </location>
</feature>
<gene>
    <name evidence="18" type="ORF">CVT26_009389</name>
</gene>
<organism evidence="18 19">
    <name type="scientific">Gymnopilus dilepis</name>
    <dbReference type="NCBI Taxonomy" id="231916"/>
    <lineage>
        <taxon>Eukaryota</taxon>
        <taxon>Fungi</taxon>
        <taxon>Dikarya</taxon>
        <taxon>Basidiomycota</taxon>
        <taxon>Agaricomycotina</taxon>
        <taxon>Agaricomycetes</taxon>
        <taxon>Agaricomycetidae</taxon>
        <taxon>Agaricales</taxon>
        <taxon>Agaricineae</taxon>
        <taxon>Hymenogastraceae</taxon>
        <taxon>Gymnopilus</taxon>
    </lineage>
</organism>
<keyword evidence="11" id="KW-0902">Two-component regulatory system</keyword>
<dbReference type="SMART" id="SM00065">
    <property type="entry name" value="GAF"/>
    <property type="match status" value="1"/>
</dbReference>
<feature type="domain" description="Response regulatory" evidence="17">
    <location>
        <begin position="1509"/>
        <end position="1644"/>
    </location>
</feature>
<dbReference type="InterPro" id="IPR036097">
    <property type="entry name" value="HisK_dim/P_sf"/>
</dbReference>
<feature type="region of interest" description="Disordered" evidence="14">
    <location>
        <begin position="1"/>
        <end position="22"/>
    </location>
</feature>
<dbReference type="CDD" id="cd00082">
    <property type="entry name" value="HisKA"/>
    <property type="match status" value="1"/>
</dbReference>
<dbReference type="SUPFAM" id="SSF52172">
    <property type="entry name" value="CheY-like"/>
    <property type="match status" value="1"/>
</dbReference>
<keyword evidence="5" id="KW-0716">Sensory transduction</keyword>
<comment type="catalytic activity">
    <reaction evidence="1">
        <text>ATP + protein L-histidine = ADP + protein N-phospho-L-histidine.</text>
        <dbReference type="EC" id="2.7.13.3"/>
    </reaction>
</comment>
<feature type="compositionally biased region" description="Low complexity" evidence="14">
    <location>
        <begin position="62"/>
        <end position="72"/>
    </location>
</feature>
<dbReference type="SUPFAM" id="SSF55785">
    <property type="entry name" value="PYP-like sensor domain (PAS domain)"/>
    <property type="match status" value="1"/>
</dbReference>
<keyword evidence="19" id="KW-1185">Reference proteome</keyword>
<dbReference type="InParanoid" id="A0A409VK56"/>
<dbReference type="EC" id="2.7.13.3" evidence="2"/>
<evidence type="ECO:0000259" key="16">
    <source>
        <dbReference type="PROSITE" id="PS50109"/>
    </source>
</evidence>
<dbReference type="Pfam" id="PF02518">
    <property type="entry name" value="HATPase_c"/>
    <property type="match status" value="1"/>
</dbReference>
<evidence type="ECO:0000256" key="2">
    <source>
        <dbReference type="ARBA" id="ARBA00012438"/>
    </source>
</evidence>
<evidence type="ECO:0000256" key="8">
    <source>
        <dbReference type="ARBA" id="ARBA00022777"/>
    </source>
</evidence>
<evidence type="ECO:0000256" key="3">
    <source>
        <dbReference type="ARBA" id="ARBA00022543"/>
    </source>
</evidence>
<dbReference type="InterPro" id="IPR003661">
    <property type="entry name" value="HisK_dim/P_dom"/>
</dbReference>
<feature type="domain" description="Phytochrome chromophore attachment site" evidence="15">
    <location>
        <begin position="763"/>
        <end position="925"/>
    </location>
</feature>
<feature type="region of interest" description="Disordered" evidence="14">
    <location>
        <begin position="204"/>
        <end position="308"/>
    </location>
</feature>
<sequence length="1678" mass="182716">MDNQQRDQEDKPTTPRLSSTSYVYPVRSLLEGRIQPHPLAKAAAASRSSDDVPGLVSHSKEQSSSTKSTTNSRIELNPASTSYAAQPIDQKTPTEIADPSLKRRKDTRPRAASTSSLAPPSPDDELGPKLGVKTKRKKSKSKASPNFSHFPAGHNPYFPHTFSSIHQNAGTSATQSSSLAHLEEMPSSMSAEQVLGQRIQAAFRDSDRSPPSGAVGSALAMSSPSRRLGFEGESPPRSPWEAGLEGGASSYGLPGADMSTPSIEEPQPTPSFTINPQGFYADSLATPIAQYPGEGSSSPKEDGNETYLPFNLSECGLVHLPPLPISRSNSDRASPGASSGHRSRLSVGNSSNSKSSRLKNARTNSMSGSGGSSNYATALSGLNSGKLSSQKESSSEVFSTSETGSDSMNSEEAYVSFRFQSMQDENGNHVVVGREGKLLRCEDEPIRTPGAVQGFGVLIAVDEMEDTLVVRQVSENSTELLGLPPRYLFGLECFTDTLPDAQATLLWDNIEFLTDPSLHSDDEESSPHVFLLNGWGAPGSALPHEPDAVDGKKLWTCWCAIHRAGGPGASSLIIMEFELERDVLNPLYPPIFAPSRQTSGVASPTSSGLGGSDEAATASTASSELESPGTGSDQSTAGRSSSNAGSTPSLLSSVTSMSGRDLNSPSLGHSLEGDAEWLPSAEDIIESTTSHSKPLPALERLRRMTRGATSYGNAAKAMNLDPNAKSKRRDARRATARGASAVGMMDVFAVMAQINEQLGAATDLDTFLKVVVGVIKDLTQFHRVMVYQFDELWNGQVMAELVDWSQSHDLFKGLHFPATDIPAQARQLYSLNKVRLLYDVAQPTARIVVRNRDDLETPLDMTYCYLRAMSPIHITYLKNMGVRASMSVSLMGFGQLWGLVTCHSYGPYGMRVSFPVRQMLRLLSQSISKNIERLSYAQRLHTRKLINTMASPNHPSGYLVSNADDLLSLFDADFGILVIGEGAKILGPNEHGQEVLIMAEYLRLKQFDTIQASQSVLQDFPDLKLTMGSISRISLFLPLAFSVPGFTGFEIIAGVLYIPLSSGGKDFIAFLRRGQPRQVNWAGRPYKDEEQGKGLSLEPRKSFRTWSETVAGRSRLWTDEQLETAGVVALLYGKFIEVWREKENALQATKLTNLLLSNASHEVRTPLNHIINYLEMAMNGPLDTETRDNLSKSHAASKDLTRLESGNETFFNEPFNLHTTIEEATQVYRKEAARRKIEFHLDLMDSPTIVVGDAKKIRTVVQNLTANALKYTTAGSITVSCTTYDEPEGLRRTNQTAVEILVADTGSGISPEKLEHIFREFEQVESSEPRDNSKAGVGLGLAVVARIVEQLGGQLRVESEVNKGSRFSFLIPLSLSVSGNVSTTSRSSASPRPSSNMSMTSPSRTQSTEIENLVNALSSSHLYTSREGYGADERRDSFGSSSGRPRLEPRSRSAGVSDLARSASKPTSPVRADTCGPGASILPTLSSLKGDKRLIPVEDVDVEDPSKLRVLIVEDNDINRMLLAKRLTLNGHSVVNTTNGQECLDKVLADDKSFDIVLMDIQMPIMNGFETTRRIRDFEQDPKSQRPGMKRRLSGEINGRMPIFAVSASLHERQREELAAYGVDGWLLKPIDFKRLNMILKGVTDPLQRRKDVYQPGCSWEAGGWLRDPPPQKDPPPS</sequence>
<keyword evidence="9" id="KW-0067">ATP-binding</keyword>
<keyword evidence="6" id="KW-0808">Transferase</keyword>
<evidence type="ECO:0000256" key="13">
    <source>
        <dbReference type="PROSITE-ProRule" id="PRU00169"/>
    </source>
</evidence>
<dbReference type="PROSITE" id="PS50110">
    <property type="entry name" value="RESPONSE_REGULATORY"/>
    <property type="match status" value="1"/>
</dbReference>
<evidence type="ECO:0000256" key="11">
    <source>
        <dbReference type="ARBA" id="ARBA00023012"/>
    </source>
</evidence>
<dbReference type="FunFam" id="3.30.565.10:FF:000006">
    <property type="entry name" value="Sensor histidine kinase WalK"/>
    <property type="match status" value="1"/>
</dbReference>
<feature type="modified residue" description="4-aspartylphosphate" evidence="13">
    <location>
        <position position="1560"/>
    </location>
</feature>
<dbReference type="InterPro" id="IPR011006">
    <property type="entry name" value="CheY-like_superfamily"/>
</dbReference>
<dbReference type="Proteomes" id="UP000284706">
    <property type="component" value="Unassembled WGS sequence"/>
</dbReference>
<feature type="compositionally biased region" description="Polar residues" evidence="14">
    <location>
        <begin position="161"/>
        <end position="179"/>
    </location>
</feature>
<dbReference type="SUPFAM" id="SSF47384">
    <property type="entry name" value="Homodimeric domain of signal transducing histidine kinase"/>
    <property type="match status" value="1"/>
</dbReference>
<dbReference type="EMBL" id="NHYE01005626">
    <property type="protein sequence ID" value="PPQ66628.1"/>
    <property type="molecule type" value="Genomic_DNA"/>
</dbReference>
<feature type="compositionally biased region" description="Low complexity" evidence="14">
    <location>
        <begin position="614"/>
        <end position="627"/>
    </location>
</feature>
<feature type="region of interest" description="Disordered" evidence="14">
    <location>
        <begin position="1379"/>
        <end position="1408"/>
    </location>
</feature>
<feature type="compositionally biased region" description="Low complexity" evidence="14">
    <location>
        <begin position="345"/>
        <end position="355"/>
    </location>
</feature>
<dbReference type="InterPro" id="IPR029016">
    <property type="entry name" value="GAF-like_dom_sf"/>
</dbReference>
<dbReference type="Pfam" id="PF00360">
    <property type="entry name" value="PHY"/>
    <property type="match status" value="1"/>
</dbReference>
<protein>
    <recommendedName>
        <fullName evidence="2">histidine kinase</fullName>
        <ecNumber evidence="2">2.7.13.3</ecNumber>
    </recommendedName>
</protein>
<dbReference type="CDD" id="cd17546">
    <property type="entry name" value="REC_hyHK_CKI1_RcsC-like"/>
    <property type="match status" value="1"/>
</dbReference>
<keyword evidence="3" id="KW-0600">Photoreceptor protein</keyword>
<dbReference type="PANTHER" id="PTHR43065:SF10">
    <property type="entry name" value="PEROXIDE STRESS-ACTIVATED HISTIDINE KINASE MAK3"/>
    <property type="match status" value="1"/>
</dbReference>